<dbReference type="Proteomes" id="UP000235728">
    <property type="component" value="Unassembled WGS sequence"/>
</dbReference>
<evidence type="ECO:0000313" key="1">
    <source>
        <dbReference type="EMBL" id="PMB72278.1"/>
    </source>
</evidence>
<dbReference type="AlphaFoldDB" id="A0A2N6NYD9"/>
<dbReference type="Gene3D" id="3.40.50.1220">
    <property type="entry name" value="TPP-binding domain"/>
    <property type="match status" value="1"/>
</dbReference>
<protein>
    <submittedName>
        <fullName evidence="1">Pyruvate decarboxylase isozyme 3</fullName>
    </submittedName>
</protein>
<name>A0A2N6NYD9_BEABA</name>
<accession>A0A2N6NYD9</accession>
<dbReference type="InterPro" id="IPR029035">
    <property type="entry name" value="DHS-like_NAD/FAD-binding_dom"/>
</dbReference>
<reference evidence="1 2" key="1">
    <citation type="journal article" date="2016" name="Appl. Microbiol. Biotechnol.">
        <title>Characterization of T-DNA insertion mutants with decreased virulence in the entomopathogenic fungus Beauveria bassiana JEF-007.</title>
        <authorList>
            <person name="Kim S."/>
            <person name="Lee S.J."/>
            <person name="Nai Y.S."/>
            <person name="Yu J.S."/>
            <person name="Lee M.R."/>
            <person name="Yang Y.T."/>
            <person name="Kim J.S."/>
        </authorList>
    </citation>
    <scope>NUCLEOTIDE SEQUENCE [LARGE SCALE GENOMIC DNA]</scope>
    <source>
        <strain evidence="1 2">JEF-007</strain>
    </source>
</reference>
<comment type="caution">
    <text evidence="1">The sequence shown here is derived from an EMBL/GenBank/DDBJ whole genome shotgun (WGS) entry which is preliminary data.</text>
</comment>
<sequence length="130" mass="13756">MLQYISVALAVLMNSDTAATEIDRVLNVLQPNDAKEELAVVDEIIKLLGSRSSPVIVLDGGKCLHWGYHCTGNVPTSRNFAKEGEDLVKLLKIPYFSTGMPKGGISETIDGKFGGIYGGGASTKAGSRNG</sequence>
<evidence type="ECO:0000313" key="2">
    <source>
        <dbReference type="Proteomes" id="UP000235728"/>
    </source>
</evidence>
<gene>
    <name evidence="1" type="primary">PDC6</name>
    <name evidence="1" type="ORF">BM221_002380</name>
</gene>
<proteinExistence type="predicted"/>
<dbReference type="SUPFAM" id="SSF52467">
    <property type="entry name" value="DHS-like NAD/FAD-binding domain"/>
    <property type="match status" value="1"/>
</dbReference>
<organism evidence="1 2">
    <name type="scientific">Beauveria bassiana</name>
    <name type="common">White muscardine disease fungus</name>
    <name type="synonym">Tritirachium shiotae</name>
    <dbReference type="NCBI Taxonomy" id="176275"/>
    <lineage>
        <taxon>Eukaryota</taxon>
        <taxon>Fungi</taxon>
        <taxon>Dikarya</taxon>
        <taxon>Ascomycota</taxon>
        <taxon>Pezizomycotina</taxon>
        <taxon>Sordariomycetes</taxon>
        <taxon>Hypocreomycetidae</taxon>
        <taxon>Hypocreales</taxon>
        <taxon>Cordycipitaceae</taxon>
        <taxon>Beauveria</taxon>
    </lineage>
</organism>
<keyword evidence="1" id="KW-0670">Pyruvate</keyword>
<dbReference type="EMBL" id="MRVG01000002">
    <property type="protein sequence ID" value="PMB72278.1"/>
    <property type="molecule type" value="Genomic_DNA"/>
</dbReference>